<dbReference type="AlphaFoldDB" id="A0A8J9T3F5"/>
<comment type="similarity">
    <text evidence="3">Belongs to the UreF family.</text>
</comment>
<dbReference type="EMBL" id="OU594945">
    <property type="protein sequence ID" value="CAG9289551.1"/>
    <property type="molecule type" value="Genomic_DNA"/>
</dbReference>
<evidence type="ECO:0008006" key="6">
    <source>
        <dbReference type="Google" id="ProtNLM"/>
    </source>
</evidence>
<feature type="region of interest" description="Disordered" evidence="4">
    <location>
        <begin position="124"/>
        <end position="143"/>
    </location>
</feature>
<dbReference type="Proteomes" id="UP000836788">
    <property type="component" value="Chromosome 4"/>
</dbReference>
<evidence type="ECO:0000313" key="5">
    <source>
        <dbReference type="EMBL" id="CAG9289551.1"/>
    </source>
</evidence>
<dbReference type="PANTHER" id="PTHR33643">
    <property type="entry name" value="UREASE ACCESSORY PROTEIN D"/>
    <property type="match status" value="1"/>
</dbReference>
<dbReference type="PANTHER" id="PTHR33643:SF1">
    <property type="entry name" value="UREASE ACCESSORY PROTEIN D"/>
    <property type="match status" value="1"/>
</dbReference>
<dbReference type="Pfam" id="PF01774">
    <property type="entry name" value="UreD"/>
    <property type="match status" value="1"/>
</dbReference>
<organism evidence="5">
    <name type="scientific">Phaeodactylum tricornutum</name>
    <name type="common">Diatom</name>
    <dbReference type="NCBI Taxonomy" id="2850"/>
    <lineage>
        <taxon>Eukaryota</taxon>
        <taxon>Sar</taxon>
        <taxon>Stramenopiles</taxon>
        <taxon>Ochrophyta</taxon>
        <taxon>Bacillariophyta</taxon>
        <taxon>Bacillariophyceae</taxon>
        <taxon>Bacillariophycidae</taxon>
        <taxon>Naviculales</taxon>
        <taxon>Phaeodactylaceae</taxon>
        <taxon>Phaeodactylum</taxon>
    </lineage>
</organism>
<evidence type="ECO:0000256" key="4">
    <source>
        <dbReference type="SAM" id="MobiDB-lite"/>
    </source>
</evidence>
<dbReference type="InterPro" id="IPR002669">
    <property type="entry name" value="UreD"/>
</dbReference>
<dbReference type="InterPro" id="IPR002639">
    <property type="entry name" value="UreF"/>
</dbReference>
<dbReference type="Pfam" id="PF01730">
    <property type="entry name" value="UreF"/>
    <property type="match status" value="1"/>
</dbReference>
<evidence type="ECO:0000256" key="1">
    <source>
        <dbReference type="ARBA" id="ARBA00007177"/>
    </source>
</evidence>
<comment type="similarity">
    <text evidence="1">Belongs to the UreD family.</text>
</comment>
<dbReference type="Gene3D" id="1.10.4190.10">
    <property type="entry name" value="Urease accessory protein UreF"/>
    <property type="match status" value="1"/>
</dbReference>
<accession>A0A8J9T3F5</accession>
<evidence type="ECO:0000256" key="3">
    <source>
        <dbReference type="ARBA" id="ARBA00046339"/>
    </source>
</evidence>
<dbReference type="InterPro" id="IPR038277">
    <property type="entry name" value="UreF_sf"/>
</dbReference>
<protein>
    <recommendedName>
        <fullName evidence="6">Urease accessory protein UreD</fullName>
    </recommendedName>
</protein>
<evidence type="ECO:0000256" key="2">
    <source>
        <dbReference type="ARBA" id="ARBA00023186"/>
    </source>
</evidence>
<proteinExistence type="inferred from homology"/>
<keyword evidence="2" id="KW-0143">Chaperone</keyword>
<sequence>MGTIAPLRSPLIRAGSSTTSAFQRVQNGIGHLVATAAPDTSKSSTGGTEYSTYLTRVSHQAPARLIPLQSSAVKAAGATVAYLGNYGGGILPGDTLHYRADVLPHATLALLTQGSNRVYPQSSLPQTVDGIATSPGPQTTKPSRSVLDLRVDEHALCVVTLDPVTPFRGSVLEQMQTAVIDPNASLALVDWISSGRYVRGERWEQTSLLNQTEIYFNDHDSSHPVLVDRVILDGNTGMDFRNASLQFNAYASLVLYGSRVEAVVERCHDMAASLARPYTRIRERTPNTRTQTRNSDHDNLPFDGSCLAGRVLCSVTTVPTRHADVYVARLAACSNEDLYRVFHHLLQPTAEDLGYPIYRDRIRAVTSSPVRNISAVPESTSRLEENAASVAIVPTADDHLVPPPSSDATYWNAFVLADSALPTGSFAHSAGLEAAAQLGLVAAGNNNNSMVSDLVRATATSTMQTVTPALLASHKEASSSAFGADGELDAEFITRWNHLDRNLHSLLVGNGPACRASLDQGRNLLRVVQVWFQQGTKTHTKVTTNQVLSILQARVRDDPSAGHLPTIFGVVAALLDLTAPQACQLLAYCVARDVVSAAVRLNMVGPMASVGILSDAQQAGQRGIALGRTLYENGLSGGKGSGASCAPVLDVLQPCHDLLSTRLFRT</sequence>
<dbReference type="GO" id="GO:0016151">
    <property type="term" value="F:nickel cation binding"/>
    <property type="evidence" value="ECO:0007669"/>
    <property type="project" value="InterPro"/>
</dbReference>
<dbReference type="HAMAP" id="MF_01384">
    <property type="entry name" value="UreD"/>
    <property type="match status" value="1"/>
</dbReference>
<name>A0A8J9T3F5_PHATR</name>
<gene>
    <name evidence="5" type="ORF">PTTT1_LOCUS42006</name>
</gene>
<reference evidence="5" key="1">
    <citation type="submission" date="2022-02" db="EMBL/GenBank/DDBJ databases">
        <authorList>
            <person name="Giguere J D."/>
        </authorList>
    </citation>
    <scope>NUCLEOTIDE SEQUENCE</scope>
    <source>
        <strain evidence="5">CCAP 1055/1</strain>
    </source>
</reference>